<evidence type="ECO:0000256" key="1">
    <source>
        <dbReference type="SAM" id="SignalP"/>
    </source>
</evidence>
<dbReference type="PANTHER" id="PTHR43433">
    <property type="entry name" value="HYDROLASE, ALPHA/BETA FOLD FAMILY PROTEIN"/>
    <property type="match status" value="1"/>
</dbReference>
<evidence type="ECO:0000313" key="4">
    <source>
        <dbReference type="Proteomes" id="UP001168640"/>
    </source>
</evidence>
<proteinExistence type="predicted"/>
<evidence type="ECO:0000313" key="3">
    <source>
        <dbReference type="EMBL" id="MDO3720156.1"/>
    </source>
</evidence>
<evidence type="ECO:0000259" key="2">
    <source>
        <dbReference type="Pfam" id="PF00561"/>
    </source>
</evidence>
<keyword evidence="4" id="KW-1185">Reference proteome</keyword>
<reference evidence="3" key="1">
    <citation type="submission" date="2023-07" db="EMBL/GenBank/DDBJ databases">
        <title>Marinobacter sp. chi1 genome sequencing and assembly.</title>
        <authorList>
            <person name="Park S."/>
        </authorList>
    </citation>
    <scope>NUCLEOTIDE SEQUENCE</scope>
    <source>
        <strain evidence="3">Chi1</strain>
    </source>
</reference>
<dbReference type="RefSeq" id="WP_302908429.1">
    <property type="nucleotide sequence ID" value="NZ_JAUMIS010000001.1"/>
</dbReference>
<accession>A0ABT8VVZ4</accession>
<dbReference type="SUPFAM" id="SSF53474">
    <property type="entry name" value="alpha/beta-Hydrolases"/>
    <property type="match status" value="1"/>
</dbReference>
<dbReference type="PRINTS" id="PR00111">
    <property type="entry name" value="ABHYDROLASE"/>
</dbReference>
<dbReference type="InterPro" id="IPR000073">
    <property type="entry name" value="AB_hydrolase_1"/>
</dbReference>
<dbReference type="GO" id="GO:0016787">
    <property type="term" value="F:hydrolase activity"/>
    <property type="evidence" value="ECO:0007669"/>
    <property type="project" value="UniProtKB-KW"/>
</dbReference>
<feature type="domain" description="AB hydrolase-1" evidence="2">
    <location>
        <begin position="43"/>
        <end position="167"/>
    </location>
</feature>
<dbReference type="Gene3D" id="3.40.50.1820">
    <property type="entry name" value="alpha/beta hydrolase"/>
    <property type="match status" value="1"/>
</dbReference>
<sequence>MKQQHKLRMVVLIVAMLASAFSRAESANVNGINLYYEDVGWGKPLILLHGGFGDSDMWDPHTLSLLFRYRVIKIDSRGHGRSTDGSGPITYQLMAADVLALMNKLRIKNAHFAGWSDGAVIAADIAAHHPHKVDQLILFGAAFGGNVYNPVFQSLLNSEHLFKDFIDLTYRAAYEVKNPEPQWTVFQDKMYDLWTTPCYLESMNPDNCLEPLGSINSPTLVVVGEDEIISFAHTQDVVNAIPGATLEVVPLAGHFFPEKQPLRTTAIIKGFLD</sequence>
<organism evidence="3 4">
    <name type="scientific">Marinobacter suaedae</name>
    <dbReference type="NCBI Taxonomy" id="3057675"/>
    <lineage>
        <taxon>Bacteria</taxon>
        <taxon>Pseudomonadati</taxon>
        <taxon>Pseudomonadota</taxon>
        <taxon>Gammaproteobacteria</taxon>
        <taxon>Pseudomonadales</taxon>
        <taxon>Marinobacteraceae</taxon>
        <taxon>Marinobacter</taxon>
    </lineage>
</organism>
<dbReference type="PANTHER" id="PTHR43433:SF5">
    <property type="entry name" value="AB HYDROLASE-1 DOMAIN-CONTAINING PROTEIN"/>
    <property type="match status" value="1"/>
</dbReference>
<dbReference type="InterPro" id="IPR050471">
    <property type="entry name" value="AB_hydrolase"/>
</dbReference>
<dbReference type="Pfam" id="PF00561">
    <property type="entry name" value="Abhydrolase_1"/>
    <property type="match status" value="1"/>
</dbReference>
<gene>
    <name evidence="3" type="ORF">QVZ43_00375</name>
</gene>
<comment type="caution">
    <text evidence="3">The sequence shown here is derived from an EMBL/GenBank/DDBJ whole genome shotgun (WGS) entry which is preliminary data.</text>
</comment>
<feature type="signal peptide" evidence="1">
    <location>
        <begin position="1"/>
        <end position="24"/>
    </location>
</feature>
<keyword evidence="1" id="KW-0732">Signal</keyword>
<protein>
    <submittedName>
        <fullName evidence="3">Alpha/beta hydrolase</fullName>
    </submittedName>
</protein>
<keyword evidence="3" id="KW-0378">Hydrolase</keyword>
<dbReference type="InterPro" id="IPR029058">
    <property type="entry name" value="AB_hydrolase_fold"/>
</dbReference>
<name>A0ABT8VVZ4_9GAMM</name>
<dbReference type="EMBL" id="JAUMIS010000001">
    <property type="protein sequence ID" value="MDO3720156.1"/>
    <property type="molecule type" value="Genomic_DNA"/>
</dbReference>
<dbReference type="Proteomes" id="UP001168640">
    <property type="component" value="Unassembled WGS sequence"/>
</dbReference>
<feature type="chain" id="PRO_5047335388" evidence="1">
    <location>
        <begin position="25"/>
        <end position="273"/>
    </location>
</feature>